<gene>
    <name evidence="1" type="ORF">ATZ99_21560</name>
</gene>
<evidence type="ECO:0000313" key="2">
    <source>
        <dbReference type="Proteomes" id="UP000075737"/>
    </source>
</evidence>
<accession>A0A161Q9F7</accession>
<sequence>MNKEKDFEKMKELLGIEILGKLVSSGANNPCLIIPIVTFLISKKIPFTLTFTPETQNNFGKVVLNITLSQKFSFSFTWTFD</sequence>
<dbReference type="STRING" id="520767.ATZ99_21560"/>
<organism evidence="1 2">
    <name type="scientific">Thermovenabulum gondwanense</name>
    <dbReference type="NCBI Taxonomy" id="520767"/>
    <lineage>
        <taxon>Bacteria</taxon>
        <taxon>Bacillati</taxon>
        <taxon>Bacillota</taxon>
        <taxon>Clostridia</taxon>
        <taxon>Thermosediminibacterales</taxon>
        <taxon>Thermosediminibacteraceae</taxon>
        <taxon>Thermovenabulum</taxon>
    </lineage>
</organism>
<protein>
    <submittedName>
        <fullName evidence="1">Uncharacterized protein</fullName>
    </submittedName>
</protein>
<dbReference type="EMBL" id="LOHZ01000044">
    <property type="protein sequence ID" value="KYO64125.1"/>
    <property type="molecule type" value="Genomic_DNA"/>
</dbReference>
<dbReference type="Proteomes" id="UP000075737">
    <property type="component" value="Unassembled WGS sequence"/>
</dbReference>
<reference evidence="1 2" key="1">
    <citation type="submission" date="2015-12" db="EMBL/GenBank/DDBJ databases">
        <title>Draft genome of Thermovenabulum gondwanense isolated from a red thermophilic microbial mat colonisisng an outflow channel of a bore well.</title>
        <authorList>
            <person name="Patel B.K."/>
        </authorList>
    </citation>
    <scope>NUCLEOTIDE SEQUENCE [LARGE SCALE GENOMIC DNA]</scope>
    <source>
        <strain evidence="1 2">R270</strain>
    </source>
</reference>
<dbReference type="OrthoDB" id="9941750at2"/>
<name>A0A161Q9F7_9FIRM</name>
<dbReference type="AlphaFoldDB" id="A0A161Q9F7"/>
<dbReference type="RefSeq" id="WP_068749248.1">
    <property type="nucleotide sequence ID" value="NZ_LOHZ01000044.1"/>
</dbReference>
<proteinExistence type="predicted"/>
<comment type="caution">
    <text evidence="1">The sequence shown here is derived from an EMBL/GenBank/DDBJ whole genome shotgun (WGS) entry which is preliminary data.</text>
</comment>
<keyword evidence="2" id="KW-1185">Reference proteome</keyword>
<evidence type="ECO:0000313" key="1">
    <source>
        <dbReference type="EMBL" id="KYO64125.1"/>
    </source>
</evidence>